<sequence>MKMRSVLLAALISVAYSSSAQENASAAAAAPSAPAAKVSAGANDRLLQAESAVHSTGSVTIKGKVVPYKATAGTQPVWDKDGKVIASLFYTYYQRSDVSNRDKRPLVFSFNGGPGSASVWMHVAYTGPKMLNIDDEGYPVQPYGVRDNPHSILDVADIVYIDPVNTGFSRILDPKADRAQFFGVNADIAYLAEWLNTFVSRNSRWNSPKYLIGESYGTTRVSGLAKELQNNHWMYLNGVILVSPTELGIKRDGPVDTALALPYFAATAWYHKALPADLQKRDLNNLLPEVEAFTLDEYIPALARGGFIDPAKRQEIAAKVARYSGLSEKTVLQNNLSVSPSFFWKDLLREKGKTVGRLDSRYLGIDRADAGVSPDYNAELTSWLHSFTPAINYYLRDVLKYKTDVKYNMFGPVHPWDNSNDRTGENLRLAMAENPYMRLMIQSGYYDGATNYFDAKYTMWQIDPSGKMKDRMEFQGYRSGHMMYLRAEDLASSNEHIREFIKKSTPAAGQPAKY</sequence>
<evidence type="ECO:0000256" key="5">
    <source>
        <dbReference type="ARBA" id="ARBA00023180"/>
    </source>
</evidence>
<keyword evidence="5" id="KW-0325">Glycoprotein</keyword>
<dbReference type="Pfam" id="PF00450">
    <property type="entry name" value="Peptidase_S10"/>
    <property type="match status" value="1"/>
</dbReference>
<feature type="signal peptide" evidence="6">
    <location>
        <begin position="1"/>
        <end position="20"/>
    </location>
</feature>
<reference evidence="7" key="1">
    <citation type="submission" date="2023-09" db="EMBL/GenBank/DDBJ databases">
        <title>Undibacterium sp. 20NA77.5 isolated from freshwater.</title>
        <authorList>
            <person name="Le V."/>
            <person name="Ko S.-R."/>
            <person name="Ahn C.-Y."/>
            <person name="Oh H.-M."/>
        </authorList>
    </citation>
    <scope>NUCLEOTIDE SEQUENCE</scope>
    <source>
        <strain evidence="7">20NA77.5</strain>
    </source>
</reference>
<dbReference type="RefSeq" id="WP_309483528.1">
    <property type="nucleotide sequence ID" value="NZ_CP133720.1"/>
</dbReference>
<evidence type="ECO:0000256" key="4">
    <source>
        <dbReference type="ARBA" id="ARBA00022801"/>
    </source>
</evidence>
<evidence type="ECO:0000256" key="6">
    <source>
        <dbReference type="SAM" id="SignalP"/>
    </source>
</evidence>
<protein>
    <submittedName>
        <fullName evidence="7">Carboxypeptidase</fullName>
    </submittedName>
</protein>
<dbReference type="InterPro" id="IPR029058">
    <property type="entry name" value="AB_hydrolase_fold"/>
</dbReference>
<evidence type="ECO:0000313" key="7">
    <source>
        <dbReference type="EMBL" id="WMW82051.1"/>
    </source>
</evidence>
<proteinExistence type="predicted"/>
<gene>
    <name evidence="7" type="ORF">RF679_07125</name>
</gene>
<name>A0ABY9RM68_9BURK</name>
<dbReference type="Gene3D" id="3.40.50.1820">
    <property type="entry name" value="alpha/beta hydrolase"/>
    <property type="match status" value="1"/>
</dbReference>
<keyword evidence="2" id="KW-0645">Protease</keyword>
<dbReference type="EMBL" id="CP133720">
    <property type="protein sequence ID" value="WMW82051.1"/>
    <property type="molecule type" value="Genomic_DNA"/>
</dbReference>
<keyword evidence="3 6" id="KW-0732">Signal</keyword>
<accession>A0ABY9RM68</accession>
<dbReference type="SUPFAM" id="SSF53474">
    <property type="entry name" value="alpha/beta-Hydrolases"/>
    <property type="match status" value="1"/>
</dbReference>
<evidence type="ECO:0000313" key="8">
    <source>
        <dbReference type="Proteomes" id="UP001181355"/>
    </source>
</evidence>
<evidence type="ECO:0000256" key="3">
    <source>
        <dbReference type="ARBA" id="ARBA00022729"/>
    </source>
</evidence>
<dbReference type="PANTHER" id="PTHR11802:SF3">
    <property type="entry name" value="RETINOID-INDUCIBLE SERINE CARBOXYPEPTIDASE"/>
    <property type="match status" value="1"/>
</dbReference>
<evidence type="ECO:0000256" key="1">
    <source>
        <dbReference type="ARBA" id="ARBA00022645"/>
    </source>
</evidence>
<feature type="chain" id="PRO_5045780598" evidence="6">
    <location>
        <begin position="21"/>
        <end position="514"/>
    </location>
</feature>
<keyword evidence="8" id="KW-1185">Reference proteome</keyword>
<dbReference type="Proteomes" id="UP001181355">
    <property type="component" value="Chromosome"/>
</dbReference>
<evidence type="ECO:0000256" key="2">
    <source>
        <dbReference type="ARBA" id="ARBA00022670"/>
    </source>
</evidence>
<dbReference type="InterPro" id="IPR001563">
    <property type="entry name" value="Peptidase_S10"/>
</dbReference>
<keyword evidence="1 7" id="KW-0121">Carboxypeptidase</keyword>
<keyword evidence="4" id="KW-0378">Hydrolase</keyword>
<dbReference type="GO" id="GO:0004180">
    <property type="term" value="F:carboxypeptidase activity"/>
    <property type="evidence" value="ECO:0007669"/>
    <property type="project" value="UniProtKB-KW"/>
</dbReference>
<organism evidence="7 8">
    <name type="scientific">Undibacterium cyanobacteriorum</name>
    <dbReference type="NCBI Taxonomy" id="3073561"/>
    <lineage>
        <taxon>Bacteria</taxon>
        <taxon>Pseudomonadati</taxon>
        <taxon>Pseudomonadota</taxon>
        <taxon>Betaproteobacteria</taxon>
        <taxon>Burkholderiales</taxon>
        <taxon>Oxalobacteraceae</taxon>
        <taxon>Undibacterium</taxon>
    </lineage>
</organism>
<dbReference type="PANTHER" id="PTHR11802">
    <property type="entry name" value="SERINE PROTEASE FAMILY S10 SERINE CARBOXYPEPTIDASE"/>
    <property type="match status" value="1"/>
</dbReference>